<keyword evidence="5" id="KW-1185">Reference proteome</keyword>
<dbReference type="InterPro" id="IPR023186">
    <property type="entry name" value="IUNH"/>
</dbReference>
<sequence length="290" mass="30442">MAPSSRSVIFDTDIGSDVDDALALAVLLGSPEVDLIGCTTVYGDTLLRARLAKRLAGLAGRALPVVAGAAETLSGRPVWWAGHEGRLFPDLGTEQVDEGDAVAYLVDRVTAAPGQVDVVAVGPLTDIAHAVTASPAFARDVRHLWIMGGRFDGPEPEHNFTCDAEAAAVVFGSGAPITVTGLEITTTVRMDAADVAAIAGAGPLGEALKAEIEQWWRFWNEEWNCPHDPITVLTMLVPDLFGFSPEGHVTIGPDGSSTFTPGDGRTRVTTSAPPDRVAQEIVRRIVAAAT</sequence>
<protein>
    <submittedName>
        <fullName evidence="4">Nucleoside hydrolase</fullName>
    </submittedName>
</protein>
<dbReference type="SUPFAM" id="SSF53590">
    <property type="entry name" value="Nucleoside hydrolase"/>
    <property type="match status" value="1"/>
</dbReference>
<reference evidence="4 5" key="1">
    <citation type="submission" date="2024-09" db="EMBL/GenBank/DDBJ databases">
        <authorList>
            <person name="Sun Q."/>
            <person name="Mori K."/>
        </authorList>
    </citation>
    <scope>NUCLEOTIDE SEQUENCE [LARGE SCALE GENOMIC DNA]</scope>
    <source>
        <strain evidence="4 5">JCM 3324</strain>
    </source>
</reference>
<dbReference type="Pfam" id="PF01156">
    <property type="entry name" value="IU_nuc_hydro"/>
    <property type="match status" value="1"/>
</dbReference>
<dbReference type="InterPro" id="IPR036452">
    <property type="entry name" value="Ribo_hydro-like"/>
</dbReference>
<accession>A0ABV5P1X7</accession>
<organism evidence="4 5">
    <name type="scientific">Nonomuraea salmonea</name>
    <dbReference type="NCBI Taxonomy" id="46181"/>
    <lineage>
        <taxon>Bacteria</taxon>
        <taxon>Bacillati</taxon>
        <taxon>Actinomycetota</taxon>
        <taxon>Actinomycetes</taxon>
        <taxon>Streptosporangiales</taxon>
        <taxon>Streptosporangiaceae</taxon>
        <taxon>Nonomuraea</taxon>
    </lineage>
</organism>
<feature type="domain" description="Inosine/uridine-preferring nucleoside hydrolase" evidence="3">
    <location>
        <begin position="8"/>
        <end position="256"/>
    </location>
</feature>
<evidence type="ECO:0000313" key="4">
    <source>
        <dbReference type="EMBL" id="MFB9476569.1"/>
    </source>
</evidence>
<keyword evidence="2" id="KW-0326">Glycosidase</keyword>
<dbReference type="GO" id="GO:0016787">
    <property type="term" value="F:hydrolase activity"/>
    <property type="evidence" value="ECO:0007669"/>
    <property type="project" value="UniProtKB-KW"/>
</dbReference>
<dbReference type="PANTHER" id="PTHR12304">
    <property type="entry name" value="INOSINE-URIDINE PREFERRING NUCLEOSIDE HYDROLASE"/>
    <property type="match status" value="1"/>
</dbReference>
<name>A0ABV5P1X7_9ACTN</name>
<keyword evidence="1 4" id="KW-0378">Hydrolase</keyword>
<dbReference type="RefSeq" id="WP_345399998.1">
    <property type="nucleotide sequence ID" value="NZ_BAAAXS010000001.1"/>
</dbReference>
<dbReference type="InterPro" id="IPR001910">
    <property type="entry name" value="Inosine/uridine_hydrolase_dom"/>
</dbReference>
<gene>
    <name evidence="4" type="ORF">ACFFR3_44365</name>
</gene>
<evidence type="ECO:0000313" key="5">
    <source>
        <dbReference type="Proteomes" id="UP001589568"/>
    </source>
</evidence>
<dbReference type="EMBL" id="JBHMCF010000051">
    <property type="protein sequence ID" value="MFB9476569.1"/>
    <property type="molecule type" value="Genomic_DNA"/>
</dbReference>
<evidence type="ECO:0000256" key="2">
    <source>
        <dbReference type="ARBA" id="ARBA00023295"/>
    </source>
</evidence>
<dbReference type="Proteomes" id="UP001589568">
    <property type="component" value="Unassembled WGS sequence"/>
</dbReference>
<proteinExistence type="predicted"/>
<comment type="caution">
    <text evidence="4">The sequence shown here is derived from an EMBL/GenBank/DDBJ whole genome shotgun (WGS) entry which is preliminary data.</text>
</comment>
<dbReference type="PANTHER" id="PTHR12304:SF4">
    <property type="entry name" value="URIDINE NUCLEOSIDASE"/>
    <property type="match status" value="1"/>
</dbReference>
<dbReference type="Gene3D" id="3.90.245.10">
    <property type="entry name" value="Ribonucleoside hydrolase-like"/>
    <property type="match status" value="1"/>
</dbReference>
<evidence type="ECO:0000256" key="1">
    <source>
        <dbReference type="ARBA" id="ARBA00022801"/>
    </source>
</evidence>
<evidence type="ECO:0000259" key="3">
    <source>
        <dbReference type="Pfam" id="PF01156"/>
    </source>
</evidence>